<protein>
    <submittedName>
        <fullName evidence="2">Uncharacterized protein</fullName>
    </submittedName>
</protein>
<dbReference type="AlphaFoldDB" id="A0A067CR84"/>
<proteinExistence type="predicted"/>
<dbReference type="EMBL" id="KK583197">
    <property type="protein sequence ID" value="KDO31740.1"/>
    <property type="molecule type" value="Genomic_DNA"/>
</dbReference>
<gene>
    <name evidence="2" type="ORF">SPRG_03660</name>
</gene>
<dbReference type="GeneID" id="24126145"/>
<dbReference type="Proteomes" id="UP000030745">
    <property type="component" value="Unassembled WGS sequence"/>
</dbReference>
<dbReference type="OrthoDB" id="10475024at2759"/>
<evidence type="ECO:0000256" key="1">
    <source>
        <dbReference type="SAM" id="MobiDB-lite"/>
    </source>
</evidence>
<evidence type="ECO:0000313" key="3">
    <source>
        <dbReference type="Proteomes" id="UP000030745"/>
    </source>
</evidence>
<sequence length="226" mass="25988">MMETIVAVHHRCVLLPAMRTHWRRWRRFAIAAKHQAIYDHRIRTRCECTSRHAAGNRRVGGTWGSRLLGTTPELAHARYTSTAPPSQTVPQAWRQWARLVYQGVLEEQVAALAWVVQHRRAVTCQAVVALLRRLVDKARTRRQHEAAAIAQYVGMLCAAAVRRMMRCHASACALAALLAQRYVRMAWARWVATAPRRVQPPAPLRRRRWVPRPNSSPLKLKPTWRP</sequence>
<dbReference type="KEGG" id="spar:SPRG_03660"/>
<accession>A0A067CR84</accession>
<name>A0A067CR84_SAPPC</name>
<reference evidence="2 3" key="1">
    <citation type="journal article" date="2013" name="PLoS Genet.">
        <title>Distinctive expansion of potential virulence genes in the genome of the oomycete fish pathogen Saprolegnia parasitica.</title>
        <authorList>
            <person name="Jiang R.H."/>
            <person name="de Bruijn I."/>
            <person name="Haas B.J."/>
            <person name="Belmonte R."/>
            <person name="Lobach L."/>
            <person name="Christie J."/>
            <person name="van den Ackerveken G."/>
            <person name="Bottin A."/>
            <person name="Bulone V."/>
            <person name="Diaz-Moreno S.M."/>
            <person name="Dumas B."/>
            <person name="Fan L."/>
            <person name="Gaulin E."/>
            <person name="Govers F."/>
            <person name="Grenville-Briggs L.J."/>
            <person name="Horner N.R."/>
            <person name="Levin J.Z."/>
            <person name="Mammella M."/>
            <person name="Meijer H.J."/>
            <person name="Morris P."/>
            <person name="Nusbaum C."/>
            <person name="Oome S."/>
            <person name="Phillips A.J."/>
            <person name="van Rooyen D."/>
            <person name="Rzeszutek E."/>
            <person name="Saraiva M."/>
            <person name="Secombes C.J."/>
            <person name="Seidl M.F."/>
            <person name="Snel B."/>
            <person name="Stassen J.H."/>
            <person name="Sykes S."/>
            <person name="Tripathy S."/>
            <person name="van den Berg H."/>
            <person name="Vega-Arreguin J.C."/>
            <person name="Wawra S."/>
            <person name="Young S.K."/>
            <person name="Zeng Q."/>
            <person name="Dieguez-Uribeondo J."/>
            <person name="Russ C."/>
            <person name="Tyler B.M."/>
            <person name="van West P."/>
        </authorList>
    </citation>
    <scope>NUCLEOTIDE SEQUENCE [LARGE SCALE GENOMIC DNA]</scope>
    <source>
        <strain evidence="2 3">CBS 223.65</strain>
    </source>
</reference>
<organism evidence="2 3">
    <name type="scientific">Saprolegnia parasitica (strain CBS 223.65)</name>
    <dbReference type="NCBI Taxonomy" id="695850"/>
    <lineage>
        <taxon>Eukaryota</taxon>
        <taxon>Sar</taxon>
        <taxon>Stramenopiles</taxon>
        <taxon>Oomycota</taxon>
        <taxon>Saprolegniomycetes</taxon>
        <taxon>Saprolegniales</taxon>
        <taxon>Saprolegniaceae</taxon>
        <taxon>Saprolegnia</taxon>
    </lineage>
</organism>
<keyword evidence="3" id="KW-1185">Reference proteome</keyword>
<evidence type="ECO:0000313" key="2">
    <source>
        <dbReference type="EMBL" id="KDO31740.1"/>
    </source>
</evidence>
<feature type="region of interest" description="Disordered" evidence="1">
    <location>
        <begin position="205"/>
        <end position="226"/>
    </location>
</feature>
<dbReference type="OMA" id="AIYDHRI"/>
<dbReference type="VEuPathDB" id="FungiDB:SPRG_03660"/>
<dbReference type="RefSeq" id="XP_012197621.1">
    <property type="nucleotide sequence ID" value="XM_012342231.1"/>
</dbReference>